<dbReference type="Gene3D" id="3.40.50.300">
    <property type="entry name" value="P-loop containing nucleotide triphosphate hydrolases"/>
    <property type="match status" value="1"/>
</dbReference>
<gene>
    <name evidence="3" type="ORF">Prudu_022640</name>
</gene>
<feature type="compositionally biased region" description="Polar residues" evidence="1">
    <location>
        <begin position="177"/>
        <end position="197"/>
    </location>
</feature>
<feature type="region of interest" description="Disordered" evidence="1">
    <location>
        <begin position="177"/>
        <end position="199"/>
    </location>
</feature>
<evidence type="ECO:0000256" key="2">
    <source>
        <dbReference type="SAM" id="Phobius"/>
    </source>
</evidence>
<dbReference type="PANTHER" id="PTHR47523">
    <property type="entry name" value="F21O3.11 PROTEIN"/>
    <property type="match status" value="1"/>
</dbReference>
<feature type="region of interest" description="Disordered" evidence="1">
    <location>
        <begin position="341"/>
        <end position="375"/>
    </location>
</feature>
<proteinExistence type="predicted"/>
<feature type="transmembrane region" description="Helical" evidence="2">
    <location>
        <begin position="883"/>
        <end position="907"/>
    </location>
</feature>
<dbReference type="SUPFAM" id="SSF52540">
    <property type="entry name" value="P-loop containing nucleoside triphosphate hydrolases"/>
    <property type="match status" value="1"/>
</dbReference>
<accession>A0A4Y1S1X7</accession>
<keyword evidence="2" id="KW-1133">Transmembrane helix</keyword>
<keyword evidence="2" id="KW-0812">Transmembrane</keyword>
<name>A0A4Y1S1X7_PRUDU</name>
<dbReference type="EMBL" id="AP019304">
    <property type="protein sequence ID" value="BBH09977.1"/>
    <property type="molecule type" value="Genomic_DNA"/>
</dbReference>
<protein>
    <submittedName>
        <fullName evidence="3">Lipase class 3 family protein</fullName>
    </submittedName>
</protein>
<dbReference type="PANTHER" id="PTHR47523:SF1">
    <property type="entry name" value="F21O3.11 PROTEIN"/>
    <property type="match status" value="1"/>
</dbReference>
<keyword evidence="2" id="KW-0472">Membrane</keyword>
<sequence length="910" mass="101351">MVKPPRDLRRFMTNEQKSAISKSQMETIQSRVEAWIKEQRAKLLKVSWGPLQWRMKWPWVGGDGYREHRRRIHQEYERRRKQLHDLCGAVKADSVSDLQDILCCMVLSECVYKRPASDLVRAVNKFKSDFGGQIVSLERVQPSSDHVPHSYLLAEAGDTLFASFIGTKQYKMPVEVTNGTENNKSNRPQNGNGNVENLWNPLESKSKQVNDKAKPAAHRGFLARAKACSKEKNATLCYAVTHLVEHYVNREGWQHYFKSYCIPEDLVPRILSPAYFHHYNAQPPLVPAETESTSISMLKSEEAVGKRKENEGEQLVLDSVATTVVDDDIVEAQSLEIQEGSDGISLKPISETDKEPPYVSPNEKSAKTSTAKNGDGRTWRRVPYLPSYVPFGELYLLENSSVKSLSDAEYSKLTSVGSVIAELRERFRSHSMKSYRFRFQRIYDLCMRDDTSPFSGIEQLQQFPHLQQWLGLAVAGTVELGHIVESPVIRTATSVAPLGWNGIPGEKNGDPLKVDITVESFPATPTYSSNYGEKVDLQKMRVLVGAPLKQPPKQQMVADSFMHVFPIDSNTANLNREHTSGPSPEEKSIRPEGLSEFFIFCTSDFTTVSKEVHVRTRRVRLLGLEGAGKTSLFKAILSQGRITNISNIENLLPETDVQEGISRGLCFCDSAGVNLQELNMEATRFRDELWAGIRDLNRKTDLIVLVHNLSHRIPRSNNSNGSQPKPALSLLLDEAKSLGIPWVLAVTNKFSVSAHQQKEAIGAVIQSYQASPRTTCVINSCPYVMPSAGASTGDADERMSAQKLIYAPINLVRRPFQKKEIILPVEGVNSLRQVVHHALRTHEEAAFQELARDRLLVEMAREHALAMDASRDSQAKANSLTSAAVGASLGAGLGLVLAVVMGAASALRKP</sequence>
<evidence type="ECO:0000313" key="3">
    <source>
        <dbReference type="EMBL" id="BBH09977.1"/>
    </source>
</evidence>
<organism evidence="3">
    <name type="scientific">Prunus dulcis</name>
    <name type="common">Almond</name>
    <name type="synonym">Amygdalus dulcis</name>
    <dbReference type="NCBI Taxonomy" id="3755"/>
    <lineage>
        <taxon>Eukaryota</taxon>
        <taxon>Viridiplantae</taxon>
        <taxon>Streptophyta</taxon>
        <taxon>Embryophyta</taxon>
        <taxon>Tracheophyta</taxon>
        <taxon>Spermatophyta</taxon>
        <taxon>Magnoliopsida</taxon>
        <taxon>eudicotyledons</taxon>
        <taxon>Gunneridae</taxon>
        <taxon>Pentapetalae</taxon>
        <taxon>rosids</taxon>
        <taxon>fabids</taxon>
        <taxon>Rosales</taxon>
        <taxon>Rosaceae</taxon>
        <taxon>Amygdaloideae</taxon>
        <taxon>Amygdaleae</taxon>
        <taxon>Prunus</taxon>
    </lineage>
</organism>
<evidence type="ECO:0000256" key="1">
    <source>
        <dbReference type="SAM" id="MobiDB-lite"/>
    </source>
</evidence>
<dbReference type="InterPro" id="IPR027417">
    <property type="entry name" value="P-loop_NTPase"/>
</dbReference>
<dbReference type="AlphaFoldDB" id="A0A4Y1S1X7"/>
<reference evidence="3" key="1">
    <citation type="journal article" date="2019" name="Science">
        <title>Mutation of a bHLH transcription factor allowed almond domestication.</title>
        <authorList>
            <person name="Sanchez-Perez R."/>
            <person name="Pavan S."/>
            <person name="Mazzeo R."/>
            <person name="Moldovan C."/>
            <person name="Aiese Cigliano R."/>
            <person name="Del Cueto J."/>
            <person name="Ricciardi F."/>
            <person name="Lotti C."/>
            <person name="Ricciardi L."/>
            <person name="Dicenta F."/>
            <person name="Lopez-Marques R.L."/>
            <person name="Lindberg Moller B."/>
        </authorList>
    </citation>
    <scope>NUCLEOTIDE SEQUENCE</scope>
</reference>